<protein>
    <submittedName>
        <fullName evidence="2">Mitogen-activated protein kinase-binding protein 1-like isoform X1</fullName>
    </submittedName>
</protein>
<dbReference type="Gene3D" id="2.130.10.10">
    <property type="entry name" value="YVTN repeat-like/Quinoprotein amine dehydrogenase"/>
    <property type="match status" value="1"/>
</dbReference>
<accession>A0A6I9WVV9</accession>
<proteinExistence type="predicted"/>
<name>A0A6I9WVV9_9HYME</name>
<dbReference type="GeneID" id="105433775"/>
<dbReference type="RefSeq" id="XP_011647518.1">
    <property type="nucleotide sequence ID" value="XM_011649216.2"/>
</dbReference>
<dbReference type="KEGG" id="pbar:105433775"/>
<reference evidence="2" key="1">
    <citation type="submission" date="2025-08" db="UniProtKB">
        <authorList>
            <consortium name="RefSeq"/>
        </authorList>
    </citation>
    <scope>IDENTIFICATION</scope>
</reference>
<dbReference type="InterPro" id="IPR036322">
    <property type="entry name" value="WD40_repeat_dom_sf"/>
</dbReference>
<dbReference type="PANTHER" id="PTHR44813:SF1">
    <property type="entry name" value="MITOGEN-ACTIVATED PROTEIN KINASE-BINDING PROTEIN 1"/>
    <property type="match status" value="1"/>
</dbReference>
<dbReference type="Proteomes" id="UP000504615">
    <property type="component" value="Unplaced"/>
</dbReference>
<dbReference type="OrthoDB" id="6154712at2759"/>
<organism evidence="1 2">
    <name type="scientific">Pogonomyrmex barbatus</name>
    <name type="common">red harvester ant</name>
    <dbReference type="NCBI Taxonomy" id="144034"/>
    <lineage>
        <taxon>Eukaryota</taxon>
        <taxon>Metazoa</taxon>
        <taxon>Ecdysozoa</taxon>
        <taxon>Arthropoda</taxon>
        <taxon>Hexapoda</taxon>
        <taxon>Insecta</taxon>
        <taxon>Pterygota</taxon>
        <taxon>Neoptera</taxon>
        <taxon>Endopterygota</taxon>
        <taxon>Hymenoptera</taxon>
        <taxon>Apocrita</taxon>
        <taxon>Aculeata</taxon>
        <taxon>Formicoidea</taxon>
        <taxon>Formicidae</taxon>
        <taxon>Myrmicinae</taxon>
        <taxon>Pogonomyrmex</taxon>
    </lineage>
</organism>
<dbReference type="InterPro" id="IPR055292">
    <property type="entry name" value="MABP1"/>
</dbReference>
<dbReference type="PANTHER" id="PTHR44813">
    <property type="entry name" value="MITOGEN-ACTIVATED PROTEIN KINASE-BINDING PROTEIN 1"/>
    <property type="match status" value="1"/>
</dbReference>
<gene>
    <name evidence="2" type="primary">LOC105433775</name>
</gene>
<dbReference type="AlphaFoldDB" id="A0A6I9WVV9"/>
<keyword evidence="1" id="KW-1185">Reference proteome</keyword>
<evidence type="ECO:0000313" key="1">
    <source>
        <dbReference type="Proteomes" id="UP000504615"/>
    </source>
</evidence>
<sequence length="158" mass="17794">MEPPLTSKILRAPNLKRGQENIRIQDRIKLERVLGVTVSNNAALDCDIISELVAYPAGCTVVLFNPRRNSQAHVLNACRKTVTSLALAGDGKFLTTGECGHMPNVRVWDISDPQNAVQIAEFPGHKYGINCVVSNVRDNFSFYVFHFMYSFYIFVFHF</sequence>
<evidence type="ECO:0000313" key="2">
    <source>
        <dbReference type="RefSeq" id="XP_011647518.1"/>
    </source>
</evidence>
<dbReference type="SUPFAM" id="SSF50978">
    <property type="entry name" value="WD40 repeat-like"/>
    <property type="match status" value="1"/>
</dbReference>
<dbReference type="InterPro" id="IPR015943">
    <property type="entry name" value="WD40/YVTN_repeat-like_dom_sf"/>
</dbReference>